<keyword evidence="4" id="KW-1185">Reference proteome</keyword>
<evidence type="ECO:0000256" key="1">
    <source>
        <dbReference type="SAM" id="MobiDB-lite"/>
    </source>
</evidence>
<dbReference type="AlphaFoldDB" id="A0A3A1Y9J2"/>
<protein>
    <recommendedName>
        <fullName evidence="2">Smr domain-containing protein</fullName>
    </recommendedName>
</protein>
<dbReference type="Pfam" id="PF01713">
    <property type="entry name" value="Smr"/>
    <property type="match status" value="1"/>
</dbReference>
<feature type="region of interest" description="Disordered" evidence="1">
    <location>
        <begin position="129"/>
        <end position="172"/>
    </location>
</feature>
<dbReference type="Gene3D" id="3.30.1370.110">
    <property type="match status" value="1"/>
</dbReference>
<dbReference type="InterPro" id="IPR036063">
    <property type="entry name" value="Smr_dom_sf"/>
</dbReference>
<name>A0A3A1Y9J2_9GAMM</name>
<dbReference type="PANTHER" id="PTHR35562">
    <property type="entry name" value="DNA ENDONUCLEASE SMRA-RELATED"/>
    <property type="match status" value="1"/>
</dbReference>
<sequence length="611" mass="68805">MSIKDIIKYALQSLSKDQKEKVNDNDDFKRLEEVKQLLAKAVEEGPKDNIFADESVDLGQRDMDKTLHSLFDDSGKDLEGNKGKSIYNTGEFKVLSGPAVYQNVEIDENSYSDERGKVLGNASFAEQTKHAAPDYNPEAILGNTPRKLKTNAKSSQSETNESETKIDEVKGNPEGIVHSFVKKTSHTRTITHIHLADGSVERKVEDKNVSEDIETQPLANGNLQSTTNTSTRTVTTTLSGKKASGDGESFAELFEKREYDFSPEALGAPIQENRALKGTGSAVNEYEKNLLANFKREVKEQQNQEQEESFAALVDSYALPNASAREQQNLASKRKKAKMFAPSSKKLVKPEVEIIEDEQEIVAYNVDQINRNNKSFNDLQAQANKNREIVDASFAQMFEAQPQNVPSKSFVEKDSSFRNAFKDVKPLNSGVKASLEQQRRQAEHQRRALVGLKSGKEILEQEIAHQDYQRLSQDENVIFSDINMRFNEFNYENARFAIEGLDADVSHAFFNGLLPIDQEVDLHKCTTEELKSIIPAVVKDSWRNNEFVIRFITGHGKGVLKQSLPNYLVQYERVAAFYPNKENNGKGRTNGFVVLLRNYDKETASRYAFSK</sequence>
<dbReference type="Proteomes" id="UP000266258">
    <property type="component" value="Unassembled WGS sequence"/>
</dbReference>
<evidence type="ECO:0000259" key="2">
    <source>
        <dbReference type="PROSITE" id="PS50828"/>
    </source>
</evidence>
<organism evidence="3 4">
    <name type="scientific">Psittacicella melopsittaci</name>
    <dbReference type="NCBI Taxonomy" id="2028576"/>
    <lineage>
        <taxon>Bacteria</taxon>
        <taxon>Pseudomonadati</taxon>
        <taxon>Pseudomonadota</taxon>
        <taxon>Gammaproteobacteria</taxon>
        <taxon>Pasteurellales</taxon>
        <taxon>Psittacicellaceae</taxon>
        <taxon>Psittacicella</taxon>
    </lineage>
</organism>
<dbReference type="InterPro" id="IPR002625">
    <property type="entry name" value="Smr_dom"/>
</dbReference>
<dbReference type="OrthoDB" id="9808881at2"/>
<accession>A0A3A1Y9J2</accession>
<dbReference type="SUPFAM" id="SSF160443">
    <property type="entry name" value="SMR domain-like"/>
    <property type="match status" value="1"/>
</dbReference>
<evidence type="ECO:0000313" key="4">
    <source>
        <dbReference type="Proteomes" id="UP000266258"/>
    </source>
</evidence>
<dbReference type="PANTHER" id="PTHR35562:SF2">
    <property type="entry name" value="DNA ENDONUCLEASE SMRA-RELATED"/>
    <property type="match status" value="1"/>
</dbReference>
<feature type="domain" description="Smr" evidence="2">
    <location>
        <begin position="520"/>
        <end position="597"/>
    </location>
</feature>
<dbReference type="EMBL" id="NRJH01000029">
    <property type="protein sequence ID" value="RIY32804.1"/>
    <property type="molecule type" value="Genomic_DNA"/>
</dbReference>
<comment type="caution">
    <text evidence="3">The sequence shown here is derived from an EMBL/GenBank/DDBJ whole genome shotgun (WGS) entry which is preliminary data.</text>
</comment>
<feature type="region of interest" description="Disordered" evidence="1">
    <location>
        <begin position="213"/>
        <end position="232"/>
    </location>
</feature>
<evidence type="ECO:0000313" key="3">
    <source>
        <dbReference type="EMBL" id="RIY32804.1"/>
    </source>
</evidence>
<feature type="compositionally biased region" description="Basic and acidic residues" evidence="1">
    <location>
        <begin position="162"/>
        <end position="171"/>
    </location>
</feature>
<dbReference type="PROSITE" id="PS50828">
    <property type="entry name" value="SMR"/>
    <property type="match status" value="1"/>
</dbReference>
<proteinExistence type="predicted"/>
<gene>
    <name evidence="3" type="ORF">CJP74_03655</name>
</gene>
<dbReference type="RefSeq" id="WP_119496909.1">
    <property type="nucleotide sequence ID" value="NZ_NRJH01000029.1"/>
</dbReference>
<reference evidence="3 4" key="1">
    <citation type="submission" date="2017-08" db="EMBL/GenBank/DDBJ databases">
        <title>Reclassification of Bisgaard taxon 37 and 44.</title>
        <authorList>
            <person name="Christensen H."/>
        </authorList>
    </citation>
    <scope>NUCLEOTIDE SEQUENCE [LARGE SCALE GENOMIC DNA]</scope>
    <source>
        <strain evidence="3 4">B96_4</strain>
    </source>
</reference>